<organism evidence="2 3">
    <name type="scientific">Tetrabaena socialis</name>
    <dbReference type="NCBI Taxonomy" id="47790"/>
    <lineage>
        <taxon>Eukaryota</taxon>
        <taxon>Viridiplantae</taxon>
        <taxon>Chlorophyta</taxon>
        <taxon>core chlorophytes</taxon>
        <taxon>Chlorophyceae</taxon>
        <taxon>CS clade</taxon>
        <taxon>Chlamydomonadales</taxon>
        <taxon>Tetrabaenaceae</taxon>
        <taxon>Tetrabaena</taxon>
    </lineage>
</organism>
<evidence type="ECO:0008006" key="4">
    <source>
        <dbReference type="Google" id="ProtNLM"/>
    </source>
</evidence>
<keyword evidence="3" id="KW-1185">Reference proteome</keyword>
<dbReference type="AlphaFoldDB" id="A0A2J8A6C2"/>
<evidence type="ECO:0000256" key="1">
    <source>
        <dbReference type="SAM" id="MobiDB-lite"/>
    </source>
</evidence>
<protein>
    <recommendedName>
        <fullName evidence="4">SERRATE/Ars2 N-terminal domain-containing protein</fullName>
    </recommendedName>
</protein>
<feature type="compositionally biased region" description="Basic and acidic residues" evidence="1">
    <location>
        <begin position="27"/>
        <end position="75"/>
    </location>
</feature>
<accession>A0A2J8A6C2</accession>
<evidence type="ECO:0000313" key="2">
    <source>
        <dbReference type="EMBL" id="PNH08047.1"/>
    </source>
</evidence>
<feature type="compositionally biased region" description="Basic and acidic residues" evidence="1">
    <location>
        <begin position="8"/>
        <end position="18"/>
    </location>
</feature>
<dbReference type="EMBL" id="PGGS01000148">
    <property type="protein sequence ID" value="PNH08047.1"/>
    <property type="molecule type" value="Genomic_DNA"/>
</dbReference>
<evidence type="ECO:0000313" key="3">
    <source>
        <dbReference type="Proteomes" id="UP000236333"/>
    </source>
</evidence>
<feature type="region of interest" description="Disordered" evidence="1">
    <location>
        <begin position="105"/>
        <end position="157"/>
    </location>
</feature>
<feature type="region of interest" description="Disordered" evidence="1">
    <location>
        <begin position="1"/>
        <end position="76"/>
    </location>
</feature>
<dbReference type="OrthoDB" id="342064at2759"/>
<proteinExistence type="predicted"/>
<sequence length="157" mass="18290">MANKRSRRDGPYERDFHDGPFVGRGSPDYDRRPPSPKGNFDDREFERRPSVGRERPEDEKRPMTFKEFTLRKVPDDAAPEAAQRMFQEYLVEYYGSAIKAEFEQNMHASHNTAPRTLRLGRVNTDSPPSQPPPTANRSDTTARQRSDPYRPDRVRDH</sequence>
<comment type="caution">
    <text evidence="2">The sequence shown here is derived from an EMBL/GenBank/DDBJ whole genome shotgun (WGS) entry which is preliminary data.</text>
</comment>
<feature type="compositionally biased region" description="Basic and acidic residues" evidence="1">
    <location>
        <begin position="140"/>
        <end position="157"/>
    </location>
</feature>
<gene>
    <name evidence="2" type="ORF">TSOC_005447</name>
</gene>
<name>A0A2J8A6C2_9CHLO</name>
<dbReference type="Proteomes" id="UP000236333">
    <property type="component" value="Unassembled WGS sequence"/>
</dbReference>
<reference evidence="2 3" key="1">
    <citation type="journal article" date="2017" name="Mol. Biol. Evol.">
        <title>The 4-celled Tetrabaena socialis nuclear genome reveals the essential components for genetic control of cell number at the origin of multicellularity in the volvocine lineage.</title>
        <authorList>
            <person name="Featherston J."/>
            <person name="Arakaki Y."/>
            <person name="Hanschen E.R."/>
            <person name="Ferris P.J."/>
            <person name="Michod R.E."/>
            <person name="Olson B.J.S.C."/>
            <person name="Nozaki H."/>
            <person name="Durand P.M."/>
        </authorList>
    </citation>
    <scope>NUCLEOTIDE SEQUENCE [LARGE SCALE GENOMIC DNA]</scope>
    <source>
        <strain evidence="2 3">NIES-571</strain>
    </source>
</reference>